<comment type="caution">
    <text evidence="2">The sequence shown here is derived from an EMBL/GenBank/DDBJ whole genome shotgun (WGS) entry which is preliminary data.</text>
</comment>
<evidence type="ECO:0000313" key="2">
    <source>
        <dbReference type="EMBL" id="SOY67977.1"/>
    </source>
</evidence>
<evidence type="ECO:0000313" key="3">
    <source>
        <dbReference type="Proteomes" id="UP000256780"/>
    </source>
</evidence>
<feature type="region of interest" description="Disordered" evidence="1">
    <location>
        <begin position="103"/>
        <end position="146"/>
    </location>
</feature>
<dbReference type="Proteomes" id="UP000256780">
    <property type="component" value="Chromosome CBM2587_b"/>
</dbReference>
<dbReference type="EMBL" id="OFSQ01000038">
    <property type="protein sequence ID" value="SOY67977.1"/>
    <property type="molecule type" value="Genomic_DNA"/>
</dbReference>
<organism evidence="2 3">
    <name type="scientific">Cupriavidus taiwanensis</name>
    <dbReference type="NCBI Taxonomy" id="164546"/>
    <lineage>
        <taxon>Bacteria</taxon>
        <taxon>Pseudomonadati</taxon>
        <taxon>Pseudomonadota</taxon>
        <taxon>Betaproteobacteria</taxon>
        <taxon>Burkholderiales</taxon>
        <taxon>Burkholderiaceae</taxon>
        <taxon>Cupriavidus</taxon>
    </lineage>
</organism>
<reference evidence="2 3" key="1">
    <citation type="submission" date="2018-01" db="EMBL/GenBank/DDBJ databases">
        <authorList>
            <person name="Clerissi C."/>
        </authorList>
    </citation>
    <scope>NUCLEOTIDE SEQUENCE [LARGE SCALE GENOMIC DNA]</scope>
    <source>
        <strain evidence="2">Cupriavidus sp. LMG 19464</strain>
    </source>
</reference>
<evidence type="ECO:0000256" key="1">
    <source>
        <dbReference type="SAM" id="MobiDB-lite"/>
    </source>
</evidence>
<feature type="compositionally biased region" description="Low complexity" evidence="1">
    <location>
        <begin position="135"/>
        <end position="146"/>
    </location>
</feature>
<sequence length="247" mass="27975">MLAVRGHLRLVHRLLGRAGAADQVAVPGRESHRLCLPRAAGWRADASGGRLDFRQARRCARHAVDLRRHDRGGVRRAGGVAARRRRRQLRLLPRGLYRAVRADRHRQRLDLPHDPGDLPDRAPARRQGPGRRRATPGAAGCRQGIRRGAGLLRRDRRLWRLLHPQELRHLAGADRRARRRAVLLCRLLCQLRAGDVVVLRAPQRPHALLNRLAGRPSSSELGPRRPPPPIAIRRQFHQRIGRRPAPP</sequence>
<feature type="compositionally biased region" description="Basic residues" evidence="1">
    <location>
        <begin position="234"/>
        <end position="247"/>
    </location>
</feature>
<name>A0A975XEJ6_9BURK</name>
<feature type="region of interest" description="Disordered" evidence="1">
    <location>
        <begin position="213"/>
        <end position="247"/>
    </location>
</feature>
<feature type="compositionally biased region" description="Basic and acidic residues" evidence="1">
    <location>
        <begin position="108"/>
        <end position="123"/>
    </location>
</feature>
<gene>
    <name evidence="2" type="ORF">CBM2587_B90427</name>
</gene>
<protein>
    <submittedName>
        <fullName evidence="2">Uncharacterized protein</fullName>
    </submittedName>
</protein>
<accession>A0A975XEJ6</accession>
<dbReference type="AlphaFoldDB" id="A0A975XEJ6"/>
<proteinExistence type="predicted"/>